<sequence length="58" mass="6734">SSTVYHQLFFHVKLVIRVNLCVKLGDSKCQYICLTHRSPSTCLCINEHMNYDSSRTSR</sequence>
<evidence type="ECO:0000313" key="1">
    <source>
        <dbReference type="EMBL" id="CAF1810691.1"/>
    </source>
</evidence>
<organism evidence="1">
    <name type="scientific">Brassica napus</name>
    <name type="common">Rape</name>
    <dbReference type="NCBI Taxonomy" id="3708"/>
    <lineage>
        <taxon>Eukaryota</taxon>
        <taxon>Viridiplantae</taxon>
        <taxon>Streptophyta</taxon>
        <taxon>Embryophyta</taxon>
        <taxon>Tracheophyta</taxon>
        <taxon>Spermatophyta</taxon>
        <taxon>Magnoliopsida</taxon>
        <taxon>eudicotyledons</taxon>
        <taxon>Gunneridae</taxon>
        <taxon>Pentapetalae</taxon>
        <taxon>rosids</taxon>
        <taxon>malvids</taxon>
        <taxon>Brassicales</taxon>
        <taxon>Brassicaceae</taxon>
        <taxon>Brassiceae</taxon>
        <taxon>Brassica</taxon>
    </lineage>
</organism>
<dbReference type="Proteomes" id="UP001295469">
    <property type="component" value="Chromosome C04"/>
</dbReference>
<gene>
    <name evidence="1" type="ORF">DARMORV10_C04P09200.1</name>
</gene>
<name>A0A816JF17_BRANA</name>
<dbReference type="AlphaFoldDB" id="A0A816JF17"/>
<accession>A0A816JF17</accession>
<protein>
    <submittedName>
        <fullName evidence="1">(rape) hypothetical protein</fullName>
    </submittedName>
</protein>
<reference evidence="1" key="1">
    <citation type="submission" date="2021-01" db="EMBL/GenBank/DDBJ databases">
        <authorList>
            <consortium name="Genoscope - CEA"/>
            <person name="William W."/>
        </authorList>
    </citation>
    <scope>NUCLEOTIDE SEQUENCE</scope>
</reference>
<dbReference type="EMBL" id="HG994368">
    <property type="protein sequence ID" value="CAF1810691.1"/>
    <property type="molecule type" value="Genomic_DNA"/>
</dbReference>
<feature type="non-terminal residue" evidence="1">
    <location>
        <position position="58"/>
    </location>
</feature>
<proteinExistence type="predicted"/>